<feature type="domain" description="Solute-binding protein family 5" evidence="6">
    <location>
        <begin position="100"/>
        <end position="479"/>
    </location>
</feature>
<dbReference type="PANTHER" id="PTHR30290:SF10">
    <property type="entry name" value="PERIPLASMIC OLIGOPEPTIDE-BINDING PROTEIN-RELATED"/>
    <property type="match status" value="1"/>
</dbReference>
<reference evidence="7" key="1">
    <citation type="journal article" date="2021" name="Front. Microbiol.">
        <title>Comprehensive Comparative Genomics and Phenotyping of Methylobacterium Species.</title>
        <authorList>
            <person name="Alessa O."/>
            <person name="Ogura Y."/>
            <person name="Fujitani Y."/>
            <person name="Takami H."/>
            <person name="Hayashi T."/>
            <person name="Sahin N."/>
            <person name="Tani A."/>
        </authorList>
    </citation>
    <scope>NUCLEOTIDE SEQUENCE</scope>
    <source>
        <strain evidence="7">DSM 19015</strain>
    </source>
</reference>
<evidence type="ECO:0000256" key="5">
    <source>
        <dbReference type="SAM" id="MobiDB-lite"/>
    </source>
</evidence>
<keyword evidence="4" id="KW-0732">Signal</keyword>
<keyword evidence="8" id="KW-1185">Reference proteome</keyword>
<proteinExistence type="inferred from homology"/>
<dbReference type="Proteomes" id="UP001055125">
    <property type="component" value="Unassembled WGS sequence"/>
</dbReference>
<dbReference type="CDD" id="cd08504">
    <property type="entry name" value="PBP2_OppA"/>
    <property type="match status" value="1"/>
</dbReference>
<feature type="region of interest" description="Disordered" evidence="5">
    <location>
        <begin position="1"/>
        <end position="32"/>
    </location>
</feature>
<reference evidence="7" key="2">
    <citation type="submission" date="2021-08" db="EMBL/GenBank/DDBJ databases">
        <authorList>
            <person name="Tani A."/>
            <person name="Ola A."/>
            <person name="Ogura Y."/>
            <person name="Katsura K."/>
            <person name="Hayashi T."/>
        </authorList>
    </citation>
    <scope>NUCLEOTIDE SEQUENCE</scope>
    <source>
        <strain evidence="7">DSM 19015</strain>
    </source>
</reference>
<keyword evidence="3" id="KW-0813">Transport</keyword>
<dbReference type="PANTHER" id="PTHR30290">
    <property type="entry name" value="PERIPLASMIC BINDING COMPONENT OF ABC TRANSPORTER"/>
    <property type="match status" value="1"/>
</dbReference>
<protein>
    <submittedName>
        <fullName evidence="7">Periplasmic oligopeptide-binding protein</fullName>
    </submittedName>
</protein>
<dbReference type="InterPro" id="IPR030678">
    <property type="entry name" value="Peptide/Ni-bd"/>
</dbReference>
<dbReference type="Gene3D" id="3.90.76.10">
    <property type="entry name" value="Dipeptide-binding Protein, Domain 1"/>
    <property type="match status" value="1"/>
</dbReference>
<name>A0ABQ4RST7_9HYPH</name>
<organism evidence="7 8">
    <name type="scientific">Methylobacterium iners</name>
    <dbReference type="NCBI Taxonomy" id="418707"/>
    <lineage>
        <taxon>Bacteria</taxon>
        <taxon>Pseudomonadati</taxon>
        <taxon>Pseudomonadota</taxon>
        <taxon>Alphaproteobacteria</taxon>
        <taxon>Hyphomicrobiales</taxon>
        <taxon>Methylobacteriaceae</taxon>
        <taxon>Methylobacterium</taxon>
    </lineage>
</organism>
<evidence type="ECO:0000256" key="3">
    <source>
        <dbReference type="ARBA" id="ARBA00022448"/>
    </source>
</evidence>
<dbReference type="InterPro" id="IPR000914">
    <property type="entry name" value="SBP_5_dom"/>
</dbReference>
<evidence type="ECO:0000259" key="6">
    <source>
        <dbReference type="Pfam" id="PF00496"/>
    </source>
</evidence>
<dbReference type="Gene3D" id="3.40.190.10">
    <property type="entry name" value="Periplasmic binding protein-like II"/>
    <property type="match status" value="1"/>
</dbReference>
<evidence type="ECO:0000256" key="1">
    <source>
        <dbReference type="ARBA" id="ARBA00004418"/>
    </source>
</evidence>
<evidence type="ECO:0000256" key="2">
    <source>
        <dbReference type="ARBA" id="ARBA00005695"/>
    </source>
</evidence>
<comment type="subcellular location">
    <subcellularLocation>
        <location evidence="1">Periplasm</location>
    </subcellularLocation>
</comment>
<dbReference type="PIRSF" id="PIRSF002741">
    <property type="entry name" value="MppA"/>
    <property type="match status" value="1"/>
</dbReference>
<sequence>MADPSFANPRTPEAGGTASERVMSPNDVRAGPRRRDCLAGAAAIVLGTGRAGAAPLGVYRRGNDADPETLDPHRSSTVAEAHILRDLYEGLVAYDGAGDLIPGAAEGWTVSPDRLTYTFRLRAEGRWSNGDPVLAGDFVFALRRILNPATAAKYAEVLFAIRGARAVNGGDAPAEALGVAAPDPRTVVLTLEQPTPYILELLTHQTALPVHPASTARHGDAFTKPGNLVSNGPYRLVDMVPNDRITLARNLYFHAAAGVTIPTVAFLPTPDLASAVRRYAAGEIDSLADLPGDQMASLRRRFGAEVVLGPALGVYALALNTRKPPFDDVRVRRALSLGLDREFLGGAVWGETMSPAYSLCPPGLDNSLPPPELAGREALPIDREEEARALLAAAGFGPGGRTLRLEYRFNSSDNNRNTAIAVADMWRGLGVETRFVYTDAKTHFAHLRDGGDFDVARMSWIADYSDPQNFLFLLESGNDGLNAGRYANPAFDRLMREAAAEPDTARRADILFAAESLLMAELPWIPLLHNRSKALISQRLKGYRANLRNVSPTRFLRLEG</sequence>
<evidence type="ECO:0000256" key="4">
    <source>
        <dbReference type="ARBA" id="ARBA00022729"/>
    </source>
</evidence>
<dbReference type="EMBL" id="BPQP01000016">
    <property type="protein sequence ID" value="GJD93841.1"/>
    <property type="molecule type" value="Genomic_DNA"/>
</dbReference>
<evidence type="ECO:0000313" key="7">
    <source>
        <dbReference type="EMBL" id="GJD93841.1"/>
    </source>
</evidence>
<comment type="similarity">
    <text evidence="2">Belongs to the bacterial solute-binding protein 5 family.</text>
</comment>
<dbReference type="SUPFAM" id="SSF53850">
    <property type="entry name" value="Periplasmic binding protein-like II"/>
    <property type="match status" value="1"/>
</dbReference>
<gene>
    <name evidence="7" type="primary">oppA</name>
    <name evidence="7" type="ORF">OCOJLMKI_1039</name>
</gene>
<comment type="caution">
    <text evidence="7">The sequence shown here is derived from an EMBL/GenBank/DDBJ whole genome shotgun (WGS) entry which is preliminary data.</text>
</comment>
<dbReference type="InterPro" id="IPR039424">
    <property type="entry name" value="SBP_5"/>
</dbReference>
<evidence type="ECO:0000313" key="8">
    <source>
        <dbReference type="Proteomes" id="UP001055125"/>
    </source>
</evidence>
<accession>A0ABQ4RST7</accession>
<dbReference type="Pfam" id="PF00496">
    <property type="entry name" value="SBP_bac_5"/>
    <property type="match status" value="1"/>
</dbReference>
<dbReference type="Gene3D" id="3.10.105.10">
    <property type="entry name" value="Dipeptide-binding Protein, Domain 3"/>
    <property type="match status" value="1"/>
</dbReference>